<sequence>MDLNKIDKIIMGSGDANSGYVDASREEILEQLRAPNPDQQPQQPQGAVPQQAAPQVQAPKSEAQPQQDNPLSGLGKWVEENVNIPIVDMLDPNRNAEQVAADRAKLRKDQAAKDQEIRREGGNEVGRVAGGAILGAAEAVGSAAELVGDTAKTGYQFATRQNIDPTQNPFDNRYEWAKWDLGKDELGAKTGAGKVAQGFLEFGVLMLGTGGFGGMAGAGAKVAGATGALAKGKVIAQAGLQGGLAGIAADMISASKGDGNLSNLIKENAPEWYPAFLTALAVDEDDNPWEAVLKTGLEGFTMGVAADAVGAYIGGARAARKALKAGKSEQQAAEIALKKSQELLEAQAPVQSGPVLYHATNRKAAEAIRKAGFKGGSEGTNILGSGVYTATDARYARSYGEELLEIDAQGLNIRDMDRPMQQFMDENGIEYKYYDLETGADIDINTTDLDFEDIGLDISYTGKKQLRELLAEGGKYQGVKYDPVFQRNERGAGEEVFLFDPSSAKIRQPGAPAPNPAAAPAPQVAKSTNEALSSAFDYAMEIEDTVFTEKLAKLWDDTAKGIPPTWDDVADTVPDLFEPGGRVMQPDFHPEVYARLEAPGDGFTINPFTGEVPTSGTAVAIVGESLDDFSQEAVENFIAKNYDILSREDVYLGGWVSKITGKPVIEISHVLADGRRAEVLGRLFDQEGVFRLDDFKDIPTNGADQLKKTKLDNLASPFDKTVTSTKTVSSTEAVAQQLAAKSSPTPVRASSYSPITEAQLSKIAAAVGDAPAQQLRKIAENNPVDLSELSKLSRKPVNEIVKDAQNYMADILGVTGDVDFNKIPKMKVGDDTLLTREGIVAVRGLMQDLSTRLYTTAESIARTTDSGIDATKQVERLTRDLKALLRVHKESANAYSNMLHTYKLKVPGLGIEIDNPFRPPSTEQLGLQLKEADKVLDEIVEKVRIGEPGAMNEALRVATAVRLAGGDASKIVKLSANLRGIALNQALKMMYNSMLSGPPTHVVNAMSNAMNTVYRPVTMALGGDAKMKKAAIAGFYGFNETLKDAFEMASRSLFTDVPETGGKTMAMASEIDEQLKMLRKTAESSTDRGFKAAVNVIDTMKALADFPLFSWPSRLLASSDDFFKTMVARMDMQQRAMLNAIEEADSLGKPVQEVYQNLLKNDLHYQLHKATGEITDEVAERAAKEVTFQTELEGWAASFAQFVNNVPIMRPFFPFVKVGHNIMVYAGSHVPLLNQALPEVRRALNGDDAVAAAAMRGRIAFGRALVMAGGLAAYTGMITGNGPSDPQRKKEWMQNFQPRSIKIGEEVDPKTGKKKTIWLDYSRIEPFGQILSALADIHYALNSGEMEESRADYLTGYLTYAIAANLTNKSYMQGLVPLGKILQPGWQGIDQLKNFGPEVLNNFIPMAGARRTFTNLITPYMQEFDSQFDRLTYNATLGIVNKGAIKYDWLDGEPLRSPFGGHQALLPLRTGERNTDIVRDKLEDIEYDSAAVIKLYQGVELKPEHISRLQQLMGKSGLHAALKSVVNLKGFDEAVEQYKADRRAGVTRADKRTQPFYRMIDDTVMNYRDLAMEQLKQEFPELALEALGNRLLKKAERSGQAVQGLIDMPN</sequence>
<dbReference type="Proteomes" id="UP000030042">
    <property type="component" value="Segment"/>
</dbReference>
<feature type="compositionally biased region" description="Low complexity" evidence="1">
    <location>
        <begin position="34"/>
        <end position="59"/>
    </location>
</feature>
<keyword evidence="3" id="KW-1185">Reference proteome</keyword>
<feature type="region of interest" description="Disordered" evidence="1">
    <location>
        <begin position="1"/>
        <end position="74"/>
    </location>
</feature>
<dbReference type="RefSeq" id="YP_009220196.1">
    <property type="nucleotide sequence ID" value="NC_029031.1"/>
</dbReference>
<dbReference type="EMBL" id="KC310805">
    <property type="protein sequence ID" value="AGK86663.1"/>
    <property type="molecule type" value="Genomic_DNA"/>
</dbReference>
<dbReference type="KEGG" id="vg:26646368"/>
<evidence type="ECO:0000313" key="2">
    <source>
        <dbReference type="EMBL" id="AGK86663.1"/>
    </source>
</evidence>
<organism evidence="2 3">
    <name type="scientific">Synechococcus phage S-CBP42</name>
    <dbReference type="NCBI Taxonomy" id="461711"/>
    <lineage>
        <taxon>Viruses</taxon>
        <taxon>Duplodnaviria</taxon>
        <taxon>Heunggongvirae</taxon>
        <taxon>Uroviricota</taxon>
        <taxon>Caudoviricetes</taxon>
        <taxon>Autographivirales</taxon>
        <taxon>Aegirvirus</taxon>
        <taxon>Aegirvirus SCBP42</taxon>
    </lineage>
</organism>
<proteinExistence type="predicted"/>
<dbReference type="Gene3D" id="3.90.175.10">
    <property type="entry name" value="Diphtheria Toxin, domain 1"/>
    <property type="match status" value="1"/>
</dbReference>
<gene>
    <name evidence="2" type="ORF">S-CBP42_0011</name>
</gene>
<reference evidence="2 3" key="2">
    <citation type="journal article" date="2015" name="PLoS ONE">
        <title>Comparative Genomic and Phylogenomic Analyses Reveal a Conserved Core Genome Shared by Estuarine and Oceanic Cyanopodoviruses.</title>
        <authorList>
            <person name="Huang S."/>
            <person name="Zhang S."/>
            <person name="Jiao N."/>
            <person name="Chen F."/>
        </authorList>
    </citation>
    <scope>NUCLEOTIDE SEQUENCE [LARGE SCALE GENOMIC DNA]</scope>
</reference>
<name>A0A096VKT1_9CAUD</name>
<dbReference type="GeneID" id="26646368"/>
<reference evidence="3" key="1">
    <citation type="submission" date="2012-12" db="EMBL/GenBank/DDBJ databases">
        <title>Genomics of marine cyanopodoviruses.</title>
        <authorList>
            <person name="Huang S."/>
            <person name="Chen F."/>
        </authorList>
    </citation>
    <scope>NUCLEOTIDE SEQUENCE [LARGE SCALE GENOMIC DNA]</scope>
</reference>
<evidence type="ECO:0000256" key="1">
    <source>
        <dbReference type="SAM" id="MobiDB-lite"/>
    </source>
</evidence>
<evidence type="ECO:0000313" key="3">
    <source>
        <dbReference type="Proteomes" id="UP000030042"/>
    </source>
</evidence>
<protein>
    <submittedName>
        <fullName evidence="2">Internal virion protein</fullName>
    </submittedName>
</protein>
<accession>A0A096VKT1</accession>
<dbReference type="SUPFAM" id="SSF56399">
    <property type="entry name" value="ADP-ribosylation"/>
    <property type="match status" value="1"/>
</dbReference>